<dbReference type="STRING" id="706587.Desti_3997"/>
<dbReference type="AlphaFoldDB" id="I4CAP7"/>
<evidence type="ECO:0000259" key="5">
    <source>
        <dbReference type="Pfam" id="PF00149"/>
    </source>
</evidence>
<keyword evidence="3" id="KW-0408">Iron</keyword>
<evidence type="ECO:0000256" key="2">
    <source>
        <dbReference type="ARBA" id="ARBA00022801"/>
    </source>
</evidence>
<dbReference type="HOGENOM" id="CLU_063034_0_0_7"/>
<reference evidence="7" key="1">
    <citation type="submission" date="2012-06" db="EMBL/GenBank/DDBJ databases">
        <title>Complete sequence of chromosome of Desulfomonile tiedjei DSM 6799.</title>
        <authorList>
            <person name="Lucas S."/>
            <person name="Copeland A."/>
            <person name="Lapidus A."/>
            <person name="Glavina del Rio T."/>
            <person name="Dalin E."/>
            <person name="Tice H."/>
            <person name="Bruce D."/>
            <person name="Goodwin L."/>
            <person name="Pitluck S."/>
            <person name="Peters L."/>
            <person name="Ovchinnikova G."/>
            <person name="Zeytun A."/>
            <person name="Lu M."/>
            <person name="Kyrpides N."/>
            <person name="Mavromatis K."/>
            <person name="Ivanova N."/>
            <person name="Brettin T."/>
            <person name="Detter J.C."/>
            <person name="Han C."/>
            <person name="Larimer F."/>
            <person name="Land M."/>
            <person name="Hauser L."/>
            <person name="Markowitz V."/>
            <person name="Cheng J.-F."/>
            <person name="Hugenholtz P."/>
            <person name="Woyke T."/>
            <person name="Wu D."/>
            <person name="Spring S."/>
            <person name="Schroeder M."/>
            <person name="Brambilla E."/>
            <person name="Klenk H.-P."/>
            <person name="Eisen J.A."/>
        </authorList>
    </citation>
    <scope>NUCLEOTIDE SEQUENCE [LARGE SCALE GENOMIC DNA]</scope>
    <source>
        <strain evidence="7">ATCC 49306 / DSM 6799 / DCB-1</strain>
    </source>
</reference>
<dbReference type="EMBL" id="CP003360">
    <property type="protein sequence ID" value="AFM26638.1"/>
    <property type="molecule type" value="Genomic_DNA"/>
</dbReference>
<dbReference type="OrthoDB" id="9811542at2"/>
<dbReference type="SUPFAM" id="SSF56300">
    <property type="entry name" value="Metallo-dependent phosphatases"/>
    <property type="match status" value="1"/>
</dbReference>
<evidence type="ECO:0000256" key="1">
    <source>
        <dbReference type="ARBA" id="ARBA00022723"/>
    </source>
</evidence>
<dbReference type="Proteomes" id="UP000006055">
    <property type="component" value="Chromosome"/>
</dbReference>
<dbReference type="GO" id="GO:0046872">
    <property type="term" value="F:metal ion binding"/>
    <property type="evidence" value="ECO:0007669"/>
    <property type="project" value="UniProtKB-KW"/>
</dbReference>
<keyword evidence="2 6" id="KW-0378">Hydrolase</keyword>
<evidence type="ECO:0000256" key="3">
    <source>
        <dbReference type="ARBA" id="ARBA00023004"/>
    </source>
</evidence>
<dbReference type="InterPro" id="IPR050884">
    <property type="entry name" value="CNP_phosphodiesterase-III"/>
</dbReference>
<name>I4CAP7_DESTA</name>
<comment type="similarity">
    <text evidence="4">Belongs to the cyclic nucleotide phosphodiesterase class-III family.</text>
</comment>
<dbReference type="RefSeq" id="WP_014811764.1">
    <property type="nucleotide sequence ID" value="NC_018025.1"/>
</dbReference>
<dbReference type="Pfam" id="PF00149">
    <property type="entry name" value="Metallophos"/>
    <property type="match status" value="1"/>
</dbReference>
<sequence>MARIVHLSDLHFGTVVPELVEPLLSEIRQLEPTVIVISGDLTQRARRHQYEEAAAFIARLPSPKLIIPGNHDVPLWNVYNRFLQPLTRYRRYIGINIEPQYRDDELFIMGINSARSFVFDGGRISYKQMERLETDMRSVNSDIWKIVAVHHPIVASEEIKGIAAVGRAEKALASMERAGVDMVLAGHAHHRYTLQTAKSDEETRSILIVQAGTALSHRTRSTPNSFNVIDTTRNYADVTAYEWDATRNEFARIMCVRFRDRGKWITSPAGCLEE</sequence>
<keyword evidence="1" id="KW-0479">Metal-binding</keyword>
<proteinExistence type="inferred from homology"/>
<dbReference type="InterPro" id="IPR004843">
    <property type="entry name" value="Calcineurin-like_PHP"/>
</dbReference>
<dbReference type="GO" id="GO:0016787">
    <property type="term" value="F:hydrolase activity"/>
    <property type="evidence" value="ECO:0007669"/>
    <property type="project" value="UniProtKB-KW"/>
</dbReference>
<dbReference type="Gene3D" id="3.60.21.10">
    <property type="match status" value="1"/>
</dbReference>
<gene>
    <name evidence="6" type="ordered locus">Desti_3997</name>
</gene>
<accession>I4CAP7</accession>
<dbReference type="KEGG" id="dti:Desti_3997"/>
<evidence type="ECO:0000313" key="7">
    <source>
        <dbReference type="Proteomes" id="UP000006055"/>
    </source>
</evidence>
<dbReference type="eggNOG" id="COG1409">
    <property type="taxonomic scope" value="Bacteria"/>
</dbReference>
<evidence type="ECO:0000256" key="4">
    <source>
        <dbReference type="ARBA" id="ARBA00025742"/>
    </source>
</evidence>
<dbReference type="PANTHER" id="PTHR42988:SF2">
    <property type="entry name" value="CYCLIC NUCLEOTIDE PHOSPHODIESTERASE CBUA0032-RELATED"/>
    <property type="match status" value="1"/>
</dbReference>
<evidence type="ECO:0000313" key="6">
    <source>
        <dbReference type="EMBL" id="AFM26638.1"/>
    </source>
</evidence>
<dbReference type="CDD" id="cd07400">
    <property type="entry name" value="MPP_1"/>
    <property type="match status" value="1"/>
</dbReference>
<dbReference type="PANTHER" id="PTHR42988">
    <property type="entry name" value="PHOSPHOHYDROLASE"/>
    <property type="match status" value="1"/>
</dbReference>
<dbReference type="InterPro" id="IPR029052">
    <property type="entry name" value="Metallo-depent_PP-like"/>
</dbReference>
<keyword evidence="7" id="KW-1185">Reference proteome</keyword>
<feature type="domain" description="Calcineurin-like phosphoesterase" evidence="5">
    <location>
        <begin position="3"/>
        <end position="190"/>
    </location>
</feature>
<organism evidence="6 7">
    <name type="scientific">Desulfomonile tiedjei (strain ATCC 49306 / DSM 6799 / DCB-1)</name>
    <dbReference type="NCBI Taxonomy" id="706587"/>
    <lineage>
        <taxon>Bacteria</taxon>
        <taxon>Pseudomonadati</taxon>
        <taxon>Thermodesulfobacteriota</taxon>
        <taxon>Desulfomonilia</taxon>
        <taxon>Desulfomonilales</taxon>
        <taxon>Desulfomonilaceae</taxon>
        <taxon>Desulfomonile</taxon>
    </lineage>
</organism>
<protein>
    <submittedName>
        <fullName evidence="6">Putative phosphohydrolase</fullName>
    </submittedName>
</protein>